<dbReference type="EMBL" id="JACHBL010000001">
    <property type="protein sequence ID" value="MBB5597567.1"/>
    <property type="molecule type" value="Genomic_DNA"/>
</dbReference>
<dbReference type="AlphaFoldDB" id="A0A7W8YA21"/>
<gene>
    <name evidence="1" type="ORF">BKA12_000647</name>
</gene>
<evidence type="ECO:0008006" key="3">
    <source>
        <dbReference type="Google" id="ProtNLM"/>
    </source>
</evidence>
<protein>
    <recommendedName>
        <fullName evidence="3">DUF3052 domain-containing protein</fullName>
    </recommendedName>
</protein>
<comment type="caution">
    <text evidence="1">The sequence shown here is derived from an EMBL/GenBank/DDBJ whole genome shotgun (WGS) entry which is preliminary data.</text>
</comment>
<keyword evidence="2" id="KW-1185">Reference proteome</keyword>
<evidence type="ECO:0000313" key="1">
    <source>
        <dbReference type="EMBL" id="MBB5597567.1"/>
    </source>
</evidence>
<evidence type="ECO:0000313" key="2">
    <source>
        <dbReference type="Proteomes" id="UP000523863"/>
    </source>
</evidence>
<proteinExistence type="predicted"/>
<sequence>MGDAESAQVNVASKMGFKSGDIVQELGYDDDIDFDLRDDLEDIIDSELLTEEDHDVADAVILWWRAEDGDLVDGLVDSQTTLDEGGPIWLLTPKAGRAGHVSPADIQEAAPTAGLHVTKTEGVSSEWAATRLVARRKN</sequence>
<organism evidence="1 2">
    <name type="scientific">Neomicrococcus lactis</name>
    <dbReference type="NCBI Taxonomy" id="732241"/>
    <lineage>
        <taxon>Bacteria</taxon>
        <taxon>Bacillati</taxon>
        <taxon>Actinomycetota</taxon>
        <taxon>Actinomycetes</taxon>
        <taxon>Micrococcales</taxon>
        <taxon>Micrococcaceae</taxon>
        <taxon>Neomicrococcus</taxon>
    </lineage>
</organism>
<dbReference type="Proteomes" id="UP000523863">
    <property type="component" value="Unassembled WGS sequence"/>
</dbReference>
<dbReference type="Pfam" id="PF11253">
    <property type="entry name" value="DUF3052"/>
    <property type="match status" value="1"/>
</dbReference>
<reference evidence="1 2" key="1">
    <citation type="submission" date="2020-08" db="EMBL/GenBank/DDBJ databases">
        <title>Sequencing the genomes of 1000 actinobacteria strains.</title>
        <authorList>
            <person name="Klenk H.-P."/>
        </authorList>
    </citation>
    <scope>NUCLEOTIDE SEQUENCE [LARGE SCALE GENOMIC DNA]</scope>
    <source>
        <strain evidence="1 2">DSM 23694</strain>
    </source>
</reference>
<name>A0A7W8YA21_9MICC</name>
<accession>A0A7W8YA21</accession>
<dbReference type="InterPro" id="IPR021412">
    <property type="entry name" value="DUF3052"/>
</dbReference>